<accession>A0AAQ3Q2N0</accession>
<keyword evidence="4" id="KW-1185">Reference proteome</keyword>
<dbReference type="InterPro" id="IPR033347">
    <property type="entry name" value="Di19"/>
</dbReference>
<evidence type="ECO:0000259" key="2">
    <source>
        <dbReference type="Pfam" id="PF14571"/>
    </source>
</evidence>
<gene>
    <name evidence="3" type="ORF">Cni_G04370</name>
</gene>
<dbReference type="Proteomes" id="UP001327560">
    <property type="component" value="Chromosome 1"/>
</dbReference>
<protein>
    <recommendedName>
        <fullName evidence="2">Di19 C-terminal domain-containing protein</fullName>
    </recommendedName>
</protein>
<sequence>MQRCRRLRRFVIPSSQTLSLLGRDLREAHLQMLLGSAGYRSNNNDESNLASDSFISSLLLNFPTSEAEETSKPSTEENSYRKRESNLSSSKSSFNSSLTYEQKEQRRKQATIKATFVQDLLLSTLFDD</sequence>
<dbReference type="PANTHER" id="PTHR31875">
    <property type="entry name" value="PROTEIN DEHYDRATION-INDUCED 19"/>
    <property type="match status" value="1"/>
</dbReference>
<evidence type="ECO:0000313" key="3">
    <source>
        <dbReference type="EMBL" id="WOK95663.1"/>
    </source>
</evidence>
<dbReference type="Pfam" id="PF14571">
    <property type="entry name" value="Di19_C"/>
    <property type="match status" value="1"/>
</dbReference>
<proteinExistence type="predicted"/>
<dbReference type="PANTHER" id="PTHR31875:SF6">
    <property type="entry name" value="PROTEIN DEHYDRATION-INDUCED 19"/>
    <property type="match status" value="1"/>
</dbReference>
<evidence type="ECO:0000256" key="1">
    <source>
        <dbReference type="SAM" id="MobiDB-lite"/>
    </source>
</evidence>
<dbReference type="EMBL" id="CP136890">
    <property type="protein sequence ID" value="WOK95663.1"/>
    <property type="molecule type" value="Genomic_DNA"/>
</dbReference>
<reference evidence="3 4" key="1">
    <citation type="submission" date="2023-10" db="EMBL/GenBank/DDBJ databases">
        <title>Chromosome-scale genome assembly provides insights into flower coloration mechanisms of Canna indica.</title>
        <authorList>
            <person name="Li C."/>
        </authorList>
    </citation>
    <scope>NUCLEOTIDE SEQUENCE [LARGE SCALE GENOMIC DNA]</scope>
    <source>
        <tissue evidence="3">Flower</tissue>
    </source>
</reference>
<dbReference type="AlphaFoldDB" id="A0AAQ3Q2N0"/>
<organism evidence="3 4">
    <name type="scientific">Canna indica</name>
    <name type="common">Indian-shot</name>
    <dbReference type="NCBI Taxonomy" id="4628"/>
    <lineage>
        <taxon>Eukaryota</taxon>
        <taxon>Viridiplantae</taxon>
        <taxon>Streptophyta</taxon>
        <taxon>Embryophyta</taxon>
        <taxon>Tracheophyta</taxon>
        <taxon>Spermatophyta</taxon>
        <taxon>Magnoliopsida</taxon>
        <taxon>Liliopsida</taxon>
        <taxon>Zingiberales</taxon>
        <taxon>Cannaceae</taxon>
        <taxon>Canna</taxon>
    </lineage>
</organism>
<feature type="domain" description="Di19 C-terminal" evidence="2">
    <location>
        <begin position="18"/>
        <end position="125"/>
    </location>
</feature>
<feature type="compositionally biased region" description="Low complexity" evidence="1">
    <location>
        <begin position="86"/>
        <end position="98"/>
    </location>
</feature>
<dbReference type="InterPro" id="IPR027935">
    <property type="entry name" value="Di19_C"/>
</dbReference>
<name>A0AAQ3Q2N0_9LILI</name>
<feature type="region of interest" description="Disordered" evidence="1">
    <location>
        <begin position="65"/>
        <end position="102"/>
    </location>
</feature>
<feature type="compositionally biased region" description="Basic and acidic residues" evidence="1">
    <location>
        <begin position="69"/>
        <end position="85"/>
    </location>
</feature>
<evidence type="ECO:0000313" key="4">
    <source>
        <dbReference type="Proteomes" id="UP001327560"/>
    </source>
</evidence>